<keyword evidence="3" id="KW-1185">Reference proteome</keyword>
<dbReference type="InterPro" id="IPR012859">
    <property type="entry name" value="Pilin_N_archaeal"/>
</dbReference>
<proteinExistence type="predicted"/>
<organism evidence="2 3">
    <name type="scientific">Halorarum halophilum</name>
    <dbReference type="NCBI Taxonomy" id="2743090"/>
    <lineage>
        <taxon>Archaea</taxon>
        <taxon>Methanobacteriati</taxon>
        <taxon>Methanobacteriota</taxon>
        <taxon>Stenosarchaea group</taxon>
        <taxon>Halobacteria</taxon>
        <taxon>Halobacteriales</taxon>
        <taxon>Haloferacaceae</taxon>
        <taxon>Halorarum</taxon>
    </lineage>
</organism>
<dbReference type="Proteomes" id="UP000509750">
    <property type="component" value="Chromosome"/>
</dbReference>
<gene>
    <name evidence="2" type="ORF">HUG10_17970</name>
</gene>
<evidence type="ECO:0000313" key="3">
    <source>
        <dbReference type="Proteomes" id="UP000509750"/>
    </source>
</evidence>
<dbReference type="OrthoDB" id="201989at2157"/>
<evidence type="ECO:0000259" key="1">
    <source>
        <dbReference type="Pfam" id="PF07790"/>
    </source>
</evidence>
<feature type="domain" description="Archaeal Type IV pilin N-terminal" evidence="1">
    <location>
        <begin position="12"/>
        <end position="81"/>
    </location>
</feature>
<dbReference type="Pfam" id="PF07790">
    <property type="entry name" value="Pilin_N"/>
    <property type="match status" value="1"/>
</dbReference>
<evidence type="ECO:0000313" key="2">
    <source>
        <dbReference type="EMBL" id="QLG29301.1"/>
    </source>
</evidence>
<dbReference type="AlphaFoldDB" id="A0A7D5K306"/>
<name>A0A7D5K306_9EURY</name>
<accession>A0A7D5K306</accession>
<dbReference type="KEGG" id="halg:HUG10_17970"/>
<reference evidence="2 3" key="1">
    <citation type="submission" date="2020-07" db="EMBL/GenBank/DDBJ databases">
        <title>Gai3-2, isolated from salt lake.</title>
        <authorList>
            <person name="Cui H."/>
            <person name="Shi X."/>
        </authorList>
    </citation>
    <scope>NUCLEOTIDE SEQUENCE [LARGE SCALE GENOMIC DNA]</scope>
    <source>
        <strain evidence="2 3">Gai3-2</strain>
    </source>
</reference>
<dbReference type="EMBL" id="CP058529">
    <property type="protein sequence ID" value="QLG29301.1"/>
    <property type="molecule type" value="Genomic_DNA"/>
</dbReference>
<protein>
    <submittedName>
        <fullName evidence="2">Type IV pilin</fullName>
    </submittedName>
</protein>
<sequence length="157" mass="15712">MVPVSSGRASAPALGVALLLLVAVSLSAAVGAAAFGTVGATTSPPPTASIALEVEDGTLAFAHRGGDALDVRTLRLEVEVDGTALTHQPPVPFFAARGFVSGPTGPFNAATDPMWTAGERATVEPAGTNAPDIVRGATVTVDVYAGDHRLVRLTAVG</sequence>